<dbReference type="PANTHER" id="PTHR40633">
    <property type="entry name" value="MATRIX PROTEIN, PUTATIVE (AFU_ORTHOLOGUE AFUA_8G05410)-RELATED"/>
    <property type="match status" value="1"/>
</dbReference>
<accession>A0AAD7XDA0</accession>
<evidence type="ECO:0000313" key="5">
    <source>
        <dbReference type="EMBL" id="KAJ8481759.1"/>
    </source>
</evidence>
<feature type="domain" description="Yeast cell wall synthesis Kre9/Knh1-like N-terminal" evidence="4">
    <location>
        <begin position="23"/>
        <end position="117"/>
    </location>
</feature>
<evidence type="ECO:0000256" key="1">
    <source>
        <dbReference type="ARBA" id="ARBA00022729"/>
    </source>
</evidence>
<proteinExistence type="predicted"/>
<gene>
    <name evidence="5" type="ORF">ONZ51_g5770</name>
</gene>
<dbReference type="AlphaFoldDB" id="A0AAD7XDA0"/>
<organism evidence="5 6">
    <name type="scientific">Trametes cubensis</name>
    <dbReference type="NCBI Taxonomy" id="1111947"/>
    <lineage>
        <taxon>Eukaryota</taxon>
        <taxon>Fungi</taxon>
        <taxon>Dikarya</taxon>
        <taxon>Basidiomycota</taxon>
        <taxon>Agaricomycotina</taxon>
        <taxon>Agaricomycetes</taxon>
        <taxon>Polyporales</taxon>
        <taxon>Polyporaceae</taxon>
        <taxon>Trametes</taxon>
    </lineage>
</organism>
<feature type="compositionally biased region" description="Polar residues" evidence="2">
    <location>
        <begin position="244"/>
        <end position="256"/>
    </location>
</feature>
<reference evidence="5" key="1">
    <citation type="submission" date="2022-11" db="EMBL/GenBank/DDBJ databases">
        <title>Genome Sequence of Cubamyces cubensis.</title>
        <authorList>
            <person name="Buettner E."/>
        </authorList>
    </citation>
    <scope>NUCLEOTIDE SEQUENCE</scope>
    <source>
        <strain evidence="5">MPL-01</strain>
    </source>
</reference>
<dbReference type="InterPro" id="IPR052982">
    <property type="entry name" value="SRP1/TIP1-like"/>
</dbReference>
<feature type="compositionally biased region" description="Low complexity" evidence="2">
    <location>
        <begin position="192"/>
        <end position="209"/>
    </location>
</feature>
<keyword evidence="1 3" id="KW-0732">Signal</keyword>
<evidence type="ECO:0000313" key="6">
    <source>
        <dbReference type="Proteomes" id="UP001215151"/>
    </source>
</evidence>
<keyword evidence="6" id="KW-1185">Reference proteome</keyword>
<feature type="region of interest" description="Disordered" evidence="2">
    <location>
        <begin position="117"/>
        <end position="262"/>
    </location>
</feature>
<dbReference type="Proteomes" id="UP001215151">
    <property type="component" value="Unassembled WGS sequence"/>
</dbReference>
<sequence>MLPLITLVASAGLVLAQLTPTAPGPGDSFVAGGTCTIDWTPDQTGQWTNVTIYLMSGSNDNMTRVSTVSSGLDGTDTSLSPYNWTCPVVHPYSTIYFYQFTNGDDKQASAWTARFTITSPNGDSEPPEHDTQPNGDAIPWGSGYAVSGGGTSETIDTDNVKPDTNRTSQGGQGDGTPTDDPPSSARMDHSKSSFTATSSTAGSSSYRTANSQHAHSTHDPRPTSSTEAAEDIPAASLPSKKAHASTTGSASPTAGMSCSGMEPGVPQVGGMKLASGAPVQRDPWWLEVILLPSVFFVVLL</sequence>
<feature type="compositionally biased region" description="Low complexity" evidence="2">
    <location>
        <begin position="175"/>
        <end position="184"/>
    </location>
</feature>
<dbReference type="InterPro" id="IPR018466">
    <property type="entry name" value="Kre9/Knh1-like_N"/>
</dbReference>
<protein>
    <recommendedName>
        <fullName evidence="4">Yeast cell wall synthesis Kre9/Knh1-like N-terminal domain-containing protein</fullName>
    </recommendedName>
</protein>
<evidence type="ECO:0000256" key="3">
    <source>
        <dbReference type="SAM" id="SignalP"/>
    </source>
</evidence>
<evidence type="ECO:0000256" key="2">
    <source>
        <dbReference type="SAM" id="MobiDB-lite"/>
    </source>
</evidence>
<dbReference type="EMBL" id="JAPEVG010000129">
    <property type="protein sequence ID" value="KAJ8481759.1"/>
    <property type="molecule type" value="Genomic_DNA"/>
</dbReference>
<dbReference type="PANTHER" id="PTHR40633:SF1">
    <property type="entry name" value="GPI ANCHORED SERINE-THREONINE RICH PROTEIN (AFU_ORTHOLOGUE AFUA_1G03630)"/>
    <property type="match status" value="1"/>
</dbReference>
<comment type="caution">
    <text evidence="5">The sequence shown here is derived from an EMBL/GenBank/DDBJ whole genome shotgun (WGS) entry which is preliminary data.</text>
</comment>
<feature type="chain" id="PRO_5042235225" description="Yeast cell wall synthesis Kre9/Knh1-like N-terminal domain-containing protein" evidence="3">
    <location>
        <begin position="17"/>
        <end position="300"/>
    </location>
</feature>
<feature type="signal peptide" evidence="3">
    <location>
        <begin position="1"/>
        <end position="16"/>
    </location>
</feature>
<dbReference type="Pfam" id="PF10342">
    <property type="entry name" value="Kre9_KNH"/>
    <property type="match status" value="1"/>
</dbReference>
<name>A0AAD7XDA0_9APHY</name>
<evidence type="ECO:0000259" key="4">
    <source>
        <dbReference type="Pfam" id="PF10342"/>
    </source>
</evidence>